<dbReference type="SUPFAM" id="SSF88946">
    <property type="entry name" value="Sigma2 domain of RNA polymerase sigma factors"/>
    <property type="match status" value="1"/>
</dbReference>
<dbReference type="Gene3D" id="1.10.10.10">
    <property type="entry name" value="Winged helix-like DNA-binding domain superfamily/Winged helix DNA-binding domain"/>
    <property type="match status" value="1"/>
</dbReference>
<dbReference type="SUPFAM" id="SSF88659">
    <property type="entry name" value="Sigma3 and sigma4 domains of RNA polymerase sigma factors"/>
    <property type="match status" value="1"/>
</dbReference>
<evidence type="ECO:0000259" key="5">
    <source>
        <dbReference type="Pfam" id="PF04542"/>
    </source>
</evidence>
<dbReference type="InterPro" id="IPR036388">
    <property type="entry name" value="WH-like_DNA-bd_sf"/>
</dbReference>
<dbReference type="Pfam" id="PF08281">
    <property type="entry name" value="Sigma70_r4_2"/>
    <property type="match status" value="1"/>
</dbReference>
<reference evidence="7 8" key="1">
    <citation type="submission" date="2020-04" db="EMBL/GenBank/DDBJ databases">
        <title>Chitinophaga sp. G-6-1-13 sp. nov., isolated from soil.</title>
        <authorList>
            <person name="Dahal R.H."/>
            <person name="Chaudhary D.K."/>
        </authorList>
    </citation>
    <scope>NUCLEOTIDE SEQUENCE [LARGE SCALE GENOMIC DNA]</scope>
    <source>
        <strain evidence="7 8">G-6-1-13</strain>
    </source>
</reference>
<name>A0A848GTZ7_9BACT</name>
<dbReference type="EMBL" id="JABBGC010000003">
    <property type="protein sequence ID" value="NML40612.1"/>
    <property type="molecule type" value="Genomic_DNA"/>
</dbReference>
<dbReference type="PANTHER" id="PTHR43133:SF46">
    <property type="entry name" value="RNA POLYMERASE SIGMA-70 FACTOR ECF SUBFAMILY"/>
    <property type="match status" value="1"/>
</dbReference>
<dbReference type="NCBIfam" id="TIGR02985">
    <property type="entry name" value="Sig70_bacteroi1"/>
    <property type="match status" value="1"/>
</dbReference>
<dbReference type="InterPro" id="IPR014327">
    <property type="entry name" value="RNA_pol_sigma70_bacteroid"/>
</dbReference>
<comment type="similarity">
    <text evidence="1">Belongs to the sigma-70 factor family. ECF subfamily.</text>
</comment>
<dbReference type="InterPro" id="IPR013324">
    <property type="entry name" value="RNA_pol_sigma_r3/r4-like"/>
</dbReference>
<evidence type="ECO:0000256" key="2">
    <source>
        <dbReference type="ARBA" id="ARBA00023015"/>
    </source>
</evidence>
<evidence type="ECO:0000313" key="8">
    <source>
        <dbReference type="Proteomes" id="UP000583266"/>
    </source>
</evidence>
<dbReference type="GO" id="GO:0003677">
    <property type="term" value="F:DNA binding"/>
    <property type="evidence" value="ECO:0007669"/>
    <property type="project" value="InterPro"/>
</dbReference>
<keyword evidence="8" id="KW-1185">Reference proteome</keyword>
<proteinExistence type="inferred from homology"/>
<dbReference type="Pfam" id="PF04542">
    <property type="entry name" value="Sigma70_r2"/>
    <property type="match status" value="1"/>
</dbReference>
<evidence type="ECO:0000259" key="6">
    <source>
        <dbReference type="Pfam" id="PF08281"/>
    </source>
</evidence>
<feature type="domain" description="RNA polymerase sigma factor 70 region 4 type 2" evidence="6">
    <location>
        <begin position="143"/>
        <end position="191"/>
    </location>
</feature>
<evidence type="ECO:0000256" key="1">
    <source>
        <dbReference type="ARBA" id="ARBA00010641"/>
    </source>
</evidence>
<dbReference type="Proteomes" id="UP000583266">
    <property type="component" value="Unassembled WGS sequence"/>
</dbReference>
<dbReference type="GO" id="GO:0016987">
    <property type="term" value="F:sigma factor activity"/>
    <property type="evidence" value="ECO:0007669"/>
    <property type="project" value="UniProtKB-KW"/>
</dbReference>
<evidence type="ECO:0000313" key="7">
    <source>
        <dbReference type="EMBL" id="NML40612.1"/>
    </source>
</evidence>
<keyword evidence="3" id="KW-0731">Sigma factor</keyword>
<sequence length="208" mass="23691">MCKLPLRYIFSADTGATRNSHYISNQVRKGANMSMQSDTLEPASLFKAYYPRLCYFAFQFTGDKDQARDIAQEAFVSYLGQRAQVTPHPVAIKNFLYTTVRNACLNLLRHEKVVEKFAASQPAPPPDDATVVLTMIRSEVLGEINRVLQTLPEACQEIIRLGYIEGLKNQEIAHQLNISINTVKTQKKRGLHLLRQRLNPEIYSLFFL</sequence>
<gene>
    <name evidence="7" type="ORF">HHL17_25675</name>
</gene>
<dbReference type="Gene3D" id="1.10.1740.10">
    <property type="match status" value="1"/>
</dbReference>
<dbReference type="GO" id="GO:0006352">
    <property type="term" value="P:DNA-templated transcription initiation"/>
    <property type="evidence" value="ECO:0007669"/>
    <property type="project" value="InterPro"/>
</dbReference>
<accession>A0A848GTZ7</accession>
<dbReference type="InterPro" id="IPR013325">
    <property type="entry name" value="RNA_pol_sigma_r2"/>
</dbReference>
<dbReference type="PANTHER" id="PTHR43133">
    <property type="entry name" value="RNA POLYMERASE ECF-TYPE SIGMA FACTO"/>
    <property type="match status" value="1"/>
</dbReference>
<evidence type="ECO:0000256" key="3">
    <source>
        <dbReference type="ARBA" id="ARBA00023082"/>
    </source>
</evidence>
<keyword evidence="2" id="KW-0805">Transcription regulation</keyword>
<dbReference type="RefSeq" id="WP_169227703.1">
    <property type="nucleotide sequence ID" value="NZ_JABBGC010000003.1"/>
</dbReference>
<organism evidence="7 8">
    <name type="scientific">Chitinophaga fulva</name>
    <dbReference type="NCBI Taxonomy" id="2728842"/>
    <lineage>
        <taxon>Bacteria</taxon>
        <taxon>Pseudomonadati</taxon>
        <taxon>Bacteroidota</taxon>
        <taxon>Chitinophagia</taxon>
        <taxon>Chitinophagales</taxon>
        <taxon>Chitinophagaceae</taxon>
        <taxon>Chitinophaga</taxon>
    </lineage>
</organism>
<dbReference type="NCBIfam" id="TIGR02937">
    <property type="entry name" value="sigma70-ECF"/>
    <property type="match status" value="1"/>
</dbReference>
<feature type="domain" description="RNA polymerase sigma-70 region 2" evidence="5">
    <location>
        <begin position="45"/>
        <end position="112"/>
    </location>
</feature>
<dbReference type="InterPro" id="IPR013249">
    <property type="entry name" value="RNA_pol_sigma70_r4_t2"/>
</dbReference>
<protein>
    <submittedName>
        <fullName evidence="7">RNA polymerase sigma-70 factor</fullName>
    </submittedName>
</protein>
<dbReference type="CDD" id="cd06171">
    <property type="entry name" value="Sigma70_r4"/>
    <property type="match status" value="1"/>
</dbReference>
<dbReference type="InterPro" id="IPR039425">
    <property type="entry name" value="RNA_pol_sigma-70-like"/>
</dbReference>
<comment type="caution">
    <text evidence="7">The sequence shown here is derived from an EMBL/GenBank/DDBJ whole genome shotgun (WGS) entry which is preliminary data.</text>
</comment>
<dbReference type="AlphaFoldDB" id="A0A848GTZ7"/>
<dbReference type="InterPro" id="IPR007627">
    <property type="entry name" value="RNA_pol_sigma70_r2"/>
</dbReference>
<dbReference type="InterPro" id="IPR014284">
    <property type="entry name" value="RNA_pol_sigma-70_dom"/>
</dbReference>
<keyword evidence="4" id="KW-0804">Transcription</keyword>
<evidence type="ECO:0000256" key="4">
    <source>
        <dbReference type="ARBA" id="ARBA00023163"/>
    </source>
</evidence>